<feature type="domain" description="BZIP" evidence="8">
    <location>
        <begin position="281"/>
        <end position="344"/>
    </location>
</feature>
<keyword evidence="10" id="KW-1185">Reference proteome</keyword>
<dbReference type="AlphaFoldDB" id="A0A835IID7"/>
<dbReference type="GO" id="GO:0005634">
    <property type="term" value="C:nucleus"/>
    <property type="evidence" value="ECO:0007669"/>
    <property type="project" value="UniProtKB-SubCell"/>
</dbReference>
<evidence type="ECO:0000256" key="5">
    <source>
        <dbReference type="ARBA" id="ARBA00023163"/>
    </source>
</evidence>
<dbReference type="CDD" id="cd14702">
    <property type="entry name" value="bZIP_plant_GBF1"/>
    <property type="match status" value="1"/>
</dbReference>
<feature type="region of interest" description="Disordered" evidence="7">
    <location>
        <begin position="1"/>
        <end position="24"/>
    </location>
</feature>
<accession>A0A835IID7</accession>
<dbReference type="SUPFAM" id="SSF57959">
    <property type="entry name" value="Leucine zipper domain"/>
    <property type="match status" value="1"/>
</dbReference>
<organism evidence="9 10">
    <name type="scientific">Coptis chinensis</name>
    <dbReference type="NCBI Taxonomy" id="261450"/>
    <lineage>
        <taxon>Eukaryota</taxon>
        <taxon>Viridiplantae</taxon>
        <taxon>Streptophyta</taxon>
        <taxon>Embryophyta</taxon>
        <taxon>Tracheophyta</taxon>
        <taxon>Spermatophyta</taxon>
        <taxon>Magnoliopsida</taxon>
        <taxon>Ranunculales</taxon>
        <taxon>Ranunculaceae</taxon>
        <taxon>Coptidoideae</taxon>
        <taxon>Coptis</taxon>
    </lineage>
</organism>
<dbReference type="InterPro" id="IPR046347">
    <property type="entry name" value="bZIP_sf"/>
</dbReference>
<reference evidence="9 10" key="1">
    <citation type="submission" date="2020-10" db="EMBL/GenBank/DDBJ databases">
        <title>The Coptis chinensis genome and diversification of protoberbering-type alkaloids.</title>
        <authorList>
            <person name="Wang B."/>
            <person name="Shu S."/>
            <person name="Song C."/>
            <person name="Liu Y."/>
        </authorList>
    </citation>
    <scope>NUCLEOTIDE SEQUENCE [LARGE SCALE GENOMIC DNA]</scope>
    <source>
        <strain evidence="9">HL-2020</strain>
        <tissue evidence="9">Leaf</tissue>
    </source>
</reference>
<dbReference type="InterPro" id="IPR044827">
    <property type="entry name" value="GBF-like"/>
</dbReference>
<dbReference type="SMART" id="SM00338">
    <property type="entry name" value="BRLZ"/>
    <property type="match status" value="1"/>
</dbReference>
<feature type="region of interest" description="Disordered" evidence="7">
    <location>
        <begin position="144"/>
        <end position="176"/>
    </location>
</feature>
<dbReference type="PANTHER" id="PTHR45967">
    <property type="entry name" value="G-BOX-BINDING FACTOR 3-RELATED"/>
    <property type="match status" value="1"/>
</dbReference>
<evidence type="ECO:0000256" key="2">
    <source>
        <dbReference type="ARBA" id="ARBA00007163"/>
    </source>
</evidence>
<dbReference type="Pfam" id="PF00170">
    <property type="entry name" value="bZIP_1"/>
    <property type="match status" value="1"/>
</dbReference>
<gene>
    <name evidence="9" type="ORF">IFM89_038506</name>
</gene>
<dbReference type="PROSITE" id="PS00036">
    <property type="entry name" value="BZIP_BASIC"/>
    <property type="match status" value="1"/>
</dbReference>
<dbReference type="PANTHER" id="PTHR45967:SF1">
    <property type="entry name" value="G-BOX-BINDING FACTOR 3"/>
    <property type="match status" value="1"/>
</dbReference>
<dbReference type="PROSITE" id="PS50217">
    <property type="entry name" value="BZIP"/>
    <property type="match status" value="1"/>
</dbReference>
<evidence type="ECO:0000313" key="10">
    <source>
        <dbReference type="Proteomes" id="UP000631114"/>
    </source>
</evidence>
<dbReference type="InterPro" id="IPR045314">
    <property type="entry name" value="bZIP_plant_GBF1"/>
</dbReference>
<evidence type="ECO:0000256" key="4">
    <source>
        <dbReference type="ARBA" id="ARBA00023125"/>
    </source>
</evidence>
<dbReference type="Proteomes" id="UP000631114">
    <property type="component" value="Unassembled WGS sequence"/>
</dbReference>
<dbReference type="InterPro" id="IPR004827">
    <property type="entry name" value="bZIP"/>
</dbReference>
<comment type="similarity">
    <text evidence="2">Belongs to the bZIP family.</text>
</comment>
<feature type="region of interest" description="Disordered" evidence="7">
    <location>
        <begin position="365"/>
        <end position="420"/>
    </location>
</feature>
<name>A0A835IID7_9MAGN</name>
<evidence type="ECO:0000256" key="6">
    <source>
        <dbReference type="ARBA" id="ARBA00023242"/>
    </source>
</evidence>
<dbReference type="InterPro" id="IPR012900">
    <property type="entry name" value="MFMR"/>
</dbReference>
<dbReference type="OrthoDB" id="1642657at2759"/>
<dbReference type="Gene3D" id="1.20.5.170">
    <property type="match status" value="1"/>
</dbReference>
<feature type="compositionally biased region" description="Polar residues" evidence="7">
    <location>
        <begin position="365"/>
        <end position="403"/>
    </location>
</feature>
<evidence type="ECO:0000259" key="8">
    <source>
        <dbReference type="PROSITE" id="PS50217"/>
    </source>
</evidence>
<feature type="compositionally biased region" description="Basic and acidic residues" evidence="7">
    <location>
        <begin position="277"/>
        <end position="305"/>
    </location>
</feature>
<keyword evidence="3" id="KW-0805">Transcription regulation</keyword>
<evidence type="ECO:0000313" key="9">
    <source>
        <dbReference type="EMBL" id="KAF9617744.1"/>
    </source>
</evidence>
<dbReference type="GO" id="GO:0000976">
    <property type="term" value="F:transcription cis-regulatory region binding"/>
    <property type="evidence" value="ECO:0007669"/>
    <property type="project" value="UniProtKB-ARBA"/>
</dbReference>
<dbReference type="Pfam" id="PF07777">
    <property type="entry name" value="MFMR"/>
    <property type="match status" value="1"/>
</dbReference>
<sequence length="420" mass="44620">MGNEEGDTNIKPEKASSPAQEPSNIHAYPNWAAVQAYYGPGVNLPPPYFNSAVTSGHPPPHPYMWGTPQHLMPPYGTPYAAMYPPGGVYAHPSFLVPPPQGLGDSSPSAASEAMVVTPLSMATPAKSSSSKDQGFTKKLKRLNGSTTVIGNGNSGSSAASHSGDCGTEGSSGSDDNSIEVVCALSSRVLSQEYNPSVELLELARTGRLMALLHMVEMLMQHPVLALGVSPVPASLACKQVETVPYSNGNARGVSVTPPAVVAEVPSQHGLASGQLTTEERELKREKRKQSNRESARRSRLRKQAEAEELAVKVDSLNAENLALRSEINQLTENSEKLRLENSSLMEKLKSGQHEGAGEMVSNNMLPQEGQPVSTENFLSKVENSLSNTTKGIETNDNPNSGSKLRQLLESSPRGDAVAAS</sequence>
<feature type="compositionally biased region" description="Low complexity" evidence="7">
    <location>
        <begin position="150"/>
        <end position="163"/>
    </location>
</feature>
<comment type="caution">
    <text evidence="9">The sequence shown here is derived from an EMBL/GenBank/DDBJ whole genome shotgun (WGS) entry which is preliminary data.</text>
</comment>
<evidence type="ECO:0000256" key="3">
    <source>
        <dbReference type="ARBA" id="ARBA00023015"/>
    </source>
</evidence>
<keyword evidence="6" id="KW-0539">Nucleus</keyword>
<evidence type="ECO:0000256" key="7">
    <source>
        <dbReference type="SAM" id="MobiDB-lite"/>
    </source>
</evidence>
<proteinExistence type="inferred from homology"/>
<dbReference type="GO" id="GO:0003700">
    <property type="term" value="F:DNA-binding transcription factor activity"/>
    <property type="evidence" value="ECO:0007669"/>
    <property type="project" value="InterPro"/>
</dbReference>
<dbReference type="EMBL" id="JADFTS010000003">
    <property type="protein sequence ID" value="KAF9617744.1"/>
    <property type="molecule type" value="Genomic_DNA"/>
</dbReference>
<comment type="subcellular location">
    <subcellularLocation>
        <location evidence="1">Nucleus</location>
    </subcellularLocation>
</comment>
<feature type="region of interest" description="Disordered" evidence="7">
    <location>
        <begin position="266"/>
        <end position="305"/>
    </location>
</feature>
<evidence type="ECO:0000256" key="1">
    <source>
        <dbReference type="ARBA" id="ARBA00004123"/>
    </source>
</evidence>
<protein>
    <recommendedName>
        <fullName evidence="8">BZIP domain-containing protein</fullName>
    </recommendedName>
</protein>
<keyword evidence="5" id="KW-0804">Transcription</keyword>
<keyword evidence="4" id="KW-0238">DNA-binding</keyword>